<evidence type="ECO:0000313" key="2">
    <source>
        <dbReference type="Proteomes" id="UP000314294"/>
    </source>
</evidence>
<dbReference type="EMBL" id="SRLO01000441">
    <property type="protein sequence ID" value="TNN55947.1"/>
    <property type="molecule type" value="Genomic_DNA"/>
</dbReference>
<reference evidence="1 2" key="1">
    <citation type="submission" date="2019-03" db="EMBL/GenBank/DDBJ databases">
        <title>First draft genome of Liparis tanakae, snailfish: a comprehensive survey of snailfish specific genes.</title>
        <authorList>
            <person name="Kim W."/>
            <person name="Song I."/>
            <person name="Jeong J.-H."/>
            <person name="Kim D."/>
            <person name="Kim S."/>
            <person name="Ryu S."/>
            <person name="Song J.Y."/>
            <person name="Lee S.K."/>
        </authorList>
    </citation>
    <scope>NUCLEOTIDE SEQUENCE [LARGE SCALE GENOMIC DNA]</scope>
    <source>
        <tissue evidence="1">Muscle</tissue>
    </source>
</reference>
<gene>
    <name evidence="1" type="primary">FRY_0</name>
    <name evidence="1" type="ORF">EYF80_033834</name>
</gene>
<accession>A0A4Z2GQV4</accession>
<sequence>MASQQDSGFFEISIKSLLKSWSGTSPVGNGYSKAPIPPVCCPQGEKGPPAMLPISIDPESKPGEYVLKSLFANFTTMSERKIRFIMAEPLVSRLQSGRPEGRCSSCGDCLLLLFVKMCGDCHVQGRP</sequence>
<organism evidence="1 2">
    <name type="scientific">Liparis tanakae</name>
    <name type="common">Tanaka's snailfish</name>
    <dbReference type="NCBI Taxonomy" id="230148"/>
    <lineage>
        <taxon>Eukaryota</taxon>
        <taxon>Metazoa</taxon>
        <taxon>Chordata</taxon>
        <taxon>Craniata</taxon>
        <taxon>Vertebrata</taxon>
        <taxon>Euteleostomi</taxon>
        <taxon>Actinopterygii</taxon>
        <taxon>Neopterygii</taxon>
        <taxon>Teleostei</taxon>
        <taxon>Neoteleostei</taxon>
        <taxon>Acanthomorphata</taxon>
        <taxon>Eupercaria</taxon>
        <taxon>Perciformes</taxon>
        <taxon>Cottioidei</taxon>
        <taxon>Cottales</taxon>
        <taxon>Liparidae</taxon>
        <taxon>Liparis</taxon>
    </lineage>
</organism>
<dbReference type="OrthoDB" id="6287725at2759"/>
<dbReference type="AlphaFoldDB" id="A0A4Z2GQV4"/>
<protein>
    <submittedName>
        <fullName evidence="1">Protein furry</fullName>
    </submittedName>
</protein>
<keyword evidence="2" id="KW-1185">Reference proteome</keyword>
<dbReference type="Proteomes" id="UP000314294">
    <property type="component" value="Unassembled WGS sequence"/>
</dbReference>
<proteinExistence type="predicted"/>
<comment type="caution">
    <text evidence="1">The sequence shown here is derived from an EMBL/GenBank/DDBJ whole genome shotgun (WGS) entry which is preliminary data.</text>
</comment>
<name>A0A4Z2GQV4_9TELE</name>
<evidence type="ECO:0000313" key="1">
    <source>
        <dbReference type="EMBL" id="TNN55947.1"/>
    </source>
</evidence>